<comment type="caution">
    <text evidence="2">The sequence shown here is derived from an EMBL/GenBank/DDBJ whole genome shotgun (WGS) entry which is preliminary data.</text>
</comment>
<feature type="transmembrane region" description="Helical" evidence="1">
    <location>
        <begin position="46"/>
        <end position="65"/>
    </location>
</feature>
<keyword evidence="1" id="KW-0472">Membrane</keyword>
<organism evidence="2 3">
    <name type="scientific">Asticcacaulis endophyticus</name>
    <dbReference type="NCBI Taxonomy" id="1395890"/>
    <lineage>
        <taxon>Bacteria</taxon>
        <taxon>Pseudomonadati</taxon>
        <taxon>Pseudomonadota</taxon>
        <taxon>Alphaproteobacteria</taxon>
        <taxon>Caulobacterales</taxon>
        <taxon>Caulobacteraceae</taxon>
        <taxon>Asticcacaulis</taxon>
    </lineage>
</organism>
<dbReference type="Pfam" id="PF06170">
    <property type="entry name" value="DUF983"/>
    <property type="match status" value="1"/>
</dbReference>
<evidence type="ECO:0000256" key="1">
    <source>
        <dbReference type="SAM" id="Phobius"/>
    </source>
</evidence>
<protein>
    <recommendedName>
        <fullName evidence="4">DUF983 domain-containing protein</fullName>
    </recommendedName>
</protein>
<gene>
    <name evidence="2" type="ORF">GCM10011273_12980</name>
</gene>
<reference evidence="2" key="1">
    <citation type="journal article" date="2014" name="Int. J. Syst. Evol. Microbiol.">
        <title>Complete genome sequence of Corynebacterium casei LMG S-19264T (=DSM 44701T), isolated from a smear-ripened cheese.</title>
        <authorList>
            <consortium name="US DOE Joint Genome Institute (JGI-PGF)"/>
            <person name="Walter F."/>
            <person name="Albersmeier A."/>
            <person name="Kalinowski J."/>
            <person name="Ruckert C."/>
        </authorList>
    </citation>
    <scope>NUCLEOTIDE SEQUENCE</scope>
    <source>
        <strain evidence="2">KCTC 32296</strain>
    </source>
</reference>
<sequence>MTAIKRGLGRRCPACGEGRAFKGYLKIVDACDHCHTPLGLYPCDDGPAYVTMIIVGHIVIAPLFMFDSVFMHYPFEILIPSSIAVMGALTLWLLPYIKGGFLGLVWHHGLKQR</sequence>
<reference evidence="2" key="2">
    <citation type="submission" date="2020-09" db="EMBL/GenBank/DDBJ databases">
        <authorList>
            <person name="Sun Q."/>
            <person name="Kim S."/>
        </authorList>
    </citation>
    <scope>NUCLEOTIDE SEQUENCE</scope>
    <source>
        <strain evidence="2">KCTC 32296</strain>
    </source>
</reference>
<dbReference type="EMBL" id="BMZB01000001">
    <property type="protein sequence ID" value="GGZ28564.1"/>
    <property type="molecule type" value="Genomic_DNA"/>
</dbReference>
<evidence type="ECO:0000313" key="3">
    <source>
        <dbReference type="Proteomes" id="UP000662572"/>
    </source>
</evidence>
<keyword evidence="3" id="KW-1185">Reference proteome</keyword>
<accession>A0A918URL0</accession>
<proteinExistence type="predicted"/>
<keyword evidence="1" id="KW-0812">Transmembrane</keyword>
<feature type="transmembrane region" description="Helical" evidence="1">
    <location>
        <begin position="77"/>
        <end position="97"/>
    </location>
</feature>
<keyword evidence="1" id="KW-1133">Transmembrane helix</keyword>
<dbReference type="AlphaFoldDB" id="A0A918URL0"/>
<dbReference type="Proteomes" id="UP000662572">
    <property type="component" value="Unassembled WGS sequence"/>
</dbReference>
<evidence type="ECO:0000313" key="2">
    <source>
        <dbReference type="EMBL" id="GGZ28564.1"/>
    </source>
</evidence>
<dbReference type="InterPro" id="IPR009325">
    <property type="entry name" value="DUF983"/>
</dbReference>
<evidence type="ECO:0008006" key="4">
    <source>
        <dbReference type="Google" id="ProtNLM"/>
    </source>
</evidence>
<name>A0A918URL0_9CAUL</name>